<reference evidence="1 2" key="1">
    <citation type="submission" date="2016-10" db="EMBL/GenBank/DDBJ databases">
        <title>Paenibacillus species isolates.</title>
        <authorList>
            <person name="Beno S.M."/>
        </authorList>
    </citation>
    <scope>NUCLEOTIDE SEQUENCE [LARGE SCALE GENOMIC DNA]</scope>
    <source>
        <strain evidence="1 2">FSL H7-0604</strain>
    </source>
</reference>
<dbReference type="AlphaFoldDB" id="A0A1R0WWC7"/>
<protein>
    <submittedName>
        <fullName evidence="1">Uncharacterized protein</fullName>
    </submittedName>
</protein>
<comment type="caution">
    <text evidence="1">The sequence shown here is derived from an EMBL/GenBank/DDBJ whole genome shotgun (WGS) entry which is preliminary data.</text>
</comment>
<organism evidence="1 2">
    <name type="scientific">Paenibacillus odorifer</name>
    <dbReference type="NCBI Taxonomy" id="189426"/>
    <lineage>
        <taxon>Bacteria</taxon>
        <taxon>Bacillati</taxon>
        <taxon>Bacillota</taxon>
        <taxon>Bacilli</taxon>
        <taxon>Bacillales</taxon>
        <taxon>Paenibacillaceae</taxon>
        <taxon>Paenibacillus</taxon>
    </lineage>
</organism>
<gene>
    <name evidence="1" type="ORF">BJP51_31250</name>
</gene>
<proteinExistence type="predicted"/>
<dbReference type="EMBL" id="MKQP01000063">
    <property type="protein sequence ID" value="OMD22774.1"/>
    <property type="molecule type" value="Genomic_DNA"/>
</dbReference>
<evidence type="ECO:0000313" key="2">
    <source>
        <dbReference type="Proteomes" id="UP000187465"/>
    </source>
</evidence>
<evidence type="ECO:0000313" key="1">
    <source>
        <dbReference type="EMBL" id="OMD22774.1"/>
    </source>
</evidence>
<dbReference type="Proteomes" id="UP000187465">
    <property type="component" value="Unassembled WGS sequence"/>
</dbReference>
<sequence length="97" mass="11099">MLIKCNINLAKHADCGINPGLRSFFCLHIGLKAWGEVDWRRIYITRWITDGMTPRRNGLVFAAVNADVFQNVLERAVFVLPSNAGTYNLRIRMGEYQ</sequence>
<name>A0A1R0WWC7_9BACL</name>
<accession>A0A1R0WWC7</accession>